<dbReference type="SUPFAM" id="SSF82714">
    <property type="entry name" value="Multidrug efflux transporter AcrB TolC docking domain, DN and DC subdomains"/>
    <property type="match status" value="2"/>
</dbReference>
<feature type="transmembrane region" description="Helical" evidence="1">
    <location>
        <begin position="874"/>
        <end position="892"/>
    </location>
</feature>
<gene>
    <name evidence="2" type="ORF">DCC88_00880</name>
</gene>
<dbReference type="Proteomes" id="UP000253934">
    <property type="component" value="Unassembled WGS sequence"/>
</dbReference>
<dbReference type="SUPFAM" id="SSF82866">
    <property type="entry name" value="Multidrug efflux transporter AcrB transmembrane domain"/>
    <property type="match status" value="2"/>
</dbReference>
<evidence type="ECO:0000256" key="1">
    <source>
        <dbReference type="SAM" id="Phobius"/>
    </source>
</evidence>
<dbReference type="InterPro" id="IPR027463">
    <property type="entry name" value="AcrB_DN_DC_subdom"/>
</dbReference>
<dbReference type="InterPro" id="IPR001036">
    <property type="entry name" value="Acrflvin-R"/>
</dbReference>
<dbReference type="EMBL" id="QOVW01000004">
    <property type="protein sequence ID" value="RDB37218.1"/>
    <property type="molecule type" value="Genomic_DNA"/>
</dbReference>
<dbReference type="GO" id="GO:0042910">
    <property type="term" value="F:xenobiotic transmembrane transporter activity"/>
    <property type="evidence" value="ECO:0007669"/>
    <property type="project" value="TreeGrafter"/>
</dbReference>
<sequence length="1007" mass="111844">MYLAKVSIKRPYFISMINLLILIFGLVSFPKLPVQENPNVELPFVSISVRYPGVNPKTAEDLLLKPLENELKGVSGLKEMRGSAYQDGARVFLKFSLNIKIDNAVSDVRDKLNAIRFPSGVETPIIRKINDDDNSIMSLSVTSDTLSFKELSDFVNNDLQAHLQTIDGVGDVSVYGDQTKEIQIQLNPSIIHAMKISPTEIEQNIKNQILNEPSGVLRGNEKNVGISTYSIPTQIDSVAKLPLNLKNNTIIRLEDIAKIKDTYADPVTYSELNGKKTISLDVFKKSQGNVVNISKNVKKMINKYNIDNNKNIEIVIVNDNSNFISEVVRSRIFELILAIIFAVAVVYVFLHNWRNTLICAVAIPVSLIGTFFVANYLNFSINYLTLVALTLSVGILVDDAIVVIENIHRHLLMGKKPLKAAADGASEIGFAAIAVTLAIVAVFIPVAFMDGVFGRYFYEFGVTVATAVLISLLVALTLVPMLSSKFLKENIENSSNKNPFEIKFNSKLDQVQIVYKNLLQKVLKYKKSSVFLGFIIFILSIVLLNFVPKSFVPEENNNVAHFNFYLEKGTNLNSSIARGQELDKYIRKLSGVENVVMNVGSGKNSSFSNIQYIITLVASGKRNFSKNEFISFLQNDAKKFLRSDKEKFMMNDGYPPIQVNLFSMNTELINEYSKKVIEYMHTLPKISGIKSSLEDPIQELRVVPDLLKAASLNVDPKEIFNVLKLLYGGVKVGNFYADGKFYEIKIMLPLLQNQTLSDLNGVLIPTKDGSSVLLSSVASIENIYSDAVISHLNGNNMMRITANYLGSDLNKVTMQIQEFVNSTKPFNISNNFSGNAESLQELISTVAYTLLLSCIFIFMVLAAQFESFKAPLSIMLSIPFAFSGSFIGLLITRQPLTIYSMIGIIMLMGLVTKNAILLIEFTQQKITQGNDVVSSLLEATQVRFRPIMMTTLTMIAGMIPMLFSKEAGSVSMGVTVIGGLISSTLLTLFIVPCAYCILNRIKLKSNY</sequence>
<keyword evidence="1" id="KW-1133">Transmembrane helix</keyword>
<dbReference type="AlphaFoldDB" id="A0A369KTX9"/>
<feature type="transmembrane region" description="Helical" evidence="1">
    <location>
        <begin position="942"/>
        <end position="963"/>
    </location>
</feature>
<dbReference type="Gene3D" id="3.30.70.1320">
    <property type="entry name" value="Multidrug efflux transporter AcrB pore domain like"/>
    <property type="match status" value="1"/>
</dbReference>
<dbReference type="GO" id="GO:0005886">
    <property type="term" value="C:plasma membrane"/>
    <property type="evidence" value="ECO:0007669"/>
    <property type="project" value="TreeGrafter"/>
</dbReference>
<feature type="transmembrane region" description="Helical" evidence="1">
    <location>
        <begin position="975"/>
        <end position="998"/>
    </location>
</feature>
<dbReference type="Gene3D" id="3.30.2090.10">
    <property type="entry name" value="Multidrug efflux transporter AcrB TolC docking domain, DN and DC subdomains"/>
    <property type="match status" value="2"/>
</dbReference>
<name>A0A369KTX9_9BACT</name>
<comment type="caution">
    <text evidence="2">The sequence shown here is derived from an EMBL/GenBank/DDBJ whole genome shotgun (WGS) entry which is preliminary data.</text>
</comment>
<feature type="transmembrane region" description="Helical" evidence="1">
    <location>
        <begin position="357"/>
        <end position="377"/>
    </location>
</feature>
<dbReference type="Gene3D" id="3.30.70.1440">
    <property type="entry name" value="Multidrug efflux transporter AcrB pore domain"/>
    <property type="match status" value="1"/>
</dbReference>
<dbReference type="PANTHER" id="PTHR32063:SF0">
    <property type="entry name" value="SWARMING MOTILITY PROTEIN SWRC"/>
    <property type="match status" value="1"/>
</dbReference>
<evidence type="ECO:0000313" key="3">
    <source>
        <dbReference type="Proteomes" id="UP000253934"/>
    </source>
</evidence>
<feature type="transmembrane region" description="Helical" evidence="1">
    <location>
        <begin position="383"/>
        <end position="407"/>
    </location>
</feature>
<keyword evidence="3" id="KW-1185">Reference proteome</keyword>
<feature type="transmembrane region" description="Helical" evidence="1">
    <location>
        <begin position="898"/>
        <end position="921"/>
    </location>
</feature>
<feature type="transmembrane region" description="Helical" evidence="1">
    <location>
        <begin position="428"/>
        <end position="448"/>
    </location>
</feature>
<keyword evidence="1" id="KW-0812">Transmembrane</keyword>
<dbReference type="Gene3D" id="3.30.70.1430">
    <property type="entry name" value="Multidrug efflux transporter AcrB pore domain"/>
    <property type="match status" value="2"/>
</dbReference>
<feature type="transmembrane region" description="Helical" evidence="1">
    <location>
        <begin position="842"/>
        <end position="862"/>
    </location>
</feature>
<dbReference type="PRINTS" id="PR00702">
    <property type="entry name" value="ACRIFLAVINRP"/>
</dbReference>
<keyword evidence="1" id="KW-0472">Membrane</keyword>
<organism evidence="2 3">
    <name type="scientific">Spirobacillus cienkowskii</name>
    <dbReference type="NCBI Taxonomy" id="495820"/>
    <lineage>
        <taxon>Bacteria</taxon>
        <taxon>Pseudomonadati</taxon>
        <taxon>Bdellovibrionota</taxon>
        <taxon>Oligoflexia</taxon>
        <taxon>Silvanigrellales</taxon>
        <taxon>Spirobacillus</taxon>
    </lineage>
</organism>
<dbReference type="Pfam" id="PF00873">
    <property type="entry name" value="ACR_tran"/>
    <property type="match status" value="1"/>
</dbReference>
<feature type="transmembrane region" description="Helical" evidence="1">
    <location>
        <begin position="460"/>
        <end position="479"/>
    </location>
</feature>
<accession>A0A369KTX9</accession>
<dbReference type="Gene3D" id="1.20.1640.10">
    <property type="entry name" value="Multidrug efflux transporter AcrB transmembrane domain"/>
    <property type="match status" value="2"/>
</dbReference>
<dbReference type="PANTHER" id="PTHR32063">
    <property type="match status" value="1"/>
</dbReference>
<proteinExistence type="predicted"/>
<dbReference type="SUPFAM" id="SSF82693">
    <property type="entry name" value="Multidrug efflux transporter AcrB pore domain, PN1, PN2, PC1 and PC2 subdomains"/>
    <property type="match status" value="2"/>
</dbReference>
<reference evidence="2" key="1">
    <citation type="submission" date="2018-04" db="EMBL/GenBank/DDBJ databases">
        <title>Draft genome sequence of the Candidatus Spirobacillus cienkowskii, a pathogen of freshwater Daphnia species, reconstructed from hemolymph metagenomic reads.</title>
        <authorList>
            <person name="Bresciani L."/>
            <person name="Lemos L.N."/>
            <person name="Wale N."/>
            <person name="Lin J.Y."/>
            <person name="Fernandes G.R."/>
            <person name="Duffy M.A."/>
            <person name="Rodrigues J.M."/>
        </authorList>
    </citation>
    <scope>NUCLEOTIDE SEQUENCE [LARGE SCALE GENOMIC DNA]</scope>
    <source>
        <strain evidence="2">Binning01</strain>
    </source>
</reference>
<feature type="transmembrane region" description="Helical" evidence="1">
    <location>
        <begin position="529"/>
        <end position="547"/>
    </location>
</feature>
<feature type="transmembrane region" description="Helical" evidence="1">
    <location>
        <begin position="12"/>
        <end position="29"/>
    </location>
</feature>
<evidence type="ECO:0000313" key="2">
    <source>
        <dbReference type="EMBL" id="RDB37218.1"/>
    </source>
</evidence>
<protein>
    <submittedName>
        <fullName evidence="2">AcrB/AcrD/AcrF family protein</fullName>
    </submittedName>
</protein>
<feature type="transmembrane region" description="Helical" evidence="1">
    <location>
        <begin position="332"/>
        <end position="350"/>
    </location>
</feature>